<dbReference type="InterPro" id="IPR039315">
    <property type="entry name" value="CheW"/>
</dbReference>
<dbReference type="RefSeq" id="WP_094291962.1">
    <property type="nucleotide sequence ID" value="NZ_NOIG01000020.1"/>
</dbReference>
<dbReference type="SUPFAM" id="SSF50341">
    <property type="entry name" value="CheW-like"/>
    <property type="match status" value="1"/>
</dbReference>
<dbReference type="GO" id="GO:0006935">
    <property type="term" value="P:chemotaxis"/>
    <property type="evidence" value="ECO:0007669"/>
    <property type="project" value="InterPro"/>
</dbReference>
<dbReference type="AlphaFoldDB" id="A0A235EGQ2"/>
<dbReference type="InterPro" id="IPR002545">
    <property type="entry name" value="CheW-lke_dom"/>
</dbReference>
<dbReference type="SMART" id="SM00260">
    <property type="entry name" value="CheW"/>
    <property type="match status" value="1"/>
</dbReference>
<dbReference type="PANTHER" id="PTHR22617">
    <property type="entry name" value="CHEMOTAXIS SENSOR HISTIDINE KINASE-RELATED"/>
    <property type="match status" value="1"/>
</dbReference>
<keyword evidence="3" id="KW-0963">Cytoplasm</keyword>
<dbReference type="Gene3D" id="2.40.50.180">
    <property type="entry name" value="CheA-289, Domain 4"/>
    <property type="match status" value="1"/>
</dbReference>
<organism evidence="5 6">
    <name type="scientific">Acidovorax kalamii</name>
    <dbReference type="NCBI Taxonomy" id="2004485"/>
    <lineage>
        <taxon>Bacteria</taxon>
        <taxon>Pseudomonadati</taxon>
        <taxon>Pseudomonadota</taxon>
        <taxon>Betaproteobacteria</taxon>
        <taxon>Burkholderiales</taxon>
        <taxon>Comamonadaceae</taxon>
        <taxon>Acidovorax</taxon>
    </lineage>
</organism>
<evidence type="ECO:0000259" key="4">
    <source>
        <dbReference type="PROSITE" id="PS50851"/>
    </source>
</evidence>
<reference evidence="5 6" key="1">
    <citation type="submission" date="2017-07" db="EMBL/GenBank/DDBJ databases">
        <title>Acidovorax KNDSW TSA 6 genome sequence and assembly.</title>
        <authorList>
            <person name="Mayilraj S."/>
        </authorList>
    </citation>
    <scope>NUCLEOTIDE SEQUENCE [LARGE SCALE GENOMIC DNA]</scope>
    <source>
        <strain evidence="5 6">KNDSW-TSA6</strain>
    </source>
</reference>
<feature type="domain" description="CheW-like" evidence="4">
    <location>
        <begin position="28"/>
        <end position="170"/>
    </location>
</feature>
<gene>
    <name evidence="5" type="ORF">CBY09_23345</name>
</gene>
<protein>
    <recommendedName>
        <fullName evidence="2">Chemotaxis protein CheW</fullName>
    </recommendedName>
</protein>
<dbReference type="PANTHER" id="PTHR22617:SF45">
    <property type="entry name" value="CHEMOTAXIS PROTEIN CHEW"/>
    <property type="match status" value="1"/>
</dbReference>
<dbReference type="Proteomes" id="UP000215441">
    <property type="component" value="Unassembled WGS sequence"/>
</dbReference>
<dbReference type="Gene3D" id="2.30.30.40">
    <property type="entry name" value="SH3 Domains"/>
    <property type="match status" value="1"/>
</dbReference>
<sequence>MTVVSAPAPSHASAPQRSAAVTTAASVGREYLTFRLGAEEYGIDILRVQEIRSYEPPTRLAHSPDFIRGVINLRGRIVPILDLRVKLQCPEASYTDFTVVVILDIGATVIGAVVDAVADVVTLTPDVIKPTPQFERQGHVDPAFVTGIASLGERMLIVMDIEALLSSDEIGLVTKATPE</sequence>
<proteinExistence type="predicted"/>
<dbReference type="GO" id="GO:0005829">
    <property type="term" value="C:cytosol"/>
    <property type="evidence" value="ECO:0007669"/>
    <property type="project" value="TreeGrafter"/>
</dbReference>
<dbReference type="Pfam" id="PF01584">
    <property type="entry name" value="CheW"/>
    <property type="match status" value="1"/>
</dbReference>
<dbReference type="EMBL" id="NOIG01000020">
    <property type="protein sequence ID" value="OYD47757.1"/>
    <property type="molecule type" value="Genomic_DNA"/>
</dbReference>
<dbReference type="InterPro" id="IPR036061">
    <property type="entry name" value="CheW-like_dom_sf"/>
</dbReference>
<name>A0A235EGQ2_9BURK</name>
<evidence type="ECO:0000256" key="3">
    <source>
        <dbReference type="ARBA" id="ARBA00022490"/>
    </source>
</evidence>
<comment type="subcellular location">
    <subcellularLocation>
        <location evidence="1">Cytoplasm</location>
    </subcellularLocation>
</comment>
<comment type="caution">
    <text evidence="5">The sequence shown here is derived from an EMBL/GenBank/DDBJ whole genome shotgun (WGS) entry which is preliminary data.</text>
</comment>
<keyword evidence="6" id="KW-1185">Reference proteome</keyword>
<dbReference type="OrthoDB" id="9790406at2"/>
<accession>A0A235EGQ2</accession>
<dbReference type="PROSITE" id="PS50851">
    <property type="entry name" value="CHEW"/>
    <property type="match status" value="1"/>
</dbReference>
<evidence type="ECO:0000313" key="6">
    <source>
        <dbReference type="Proteomes" id="UP000215441"/>
    </source>
</evidence>
<evidence type="ECO:0000256" key="1">
    <source>
        <dbReference type="ARBA" id="ARBA00004496"/>
    </source>
</evidence>
<evidence type="ECO:0000313" key="5">
    <source>
        <dbReference type="EMBL" id="OYD47757.1"/>
    </source>
</evidence>
<evidence type="ECO:0000256" key="2">
    <source>
        <dbReference type="ARBA" id="ARBA00021483"/>
    </source>
</evidence>
<dbReference type="GO" id="GO:0007165">
    <property type="term" value="P:signal transduction"/>
    <property type="evidence" value="ECO:0007669"/>
    <property type="project" value="InterPro"/>
</dbReference>